<sequence length="47" mass="5401">MKLNNIELSFDNFASEMAKLKNEKHFDYLVTIIGEDFGEEGLGCIYI</sequence>
<reference evidence="1" key="1">
    <citation type="journal article" date="2013" name="Environ. Microbiol.">
        <title>Microbiota from the distal guts of lean and obese adolescents exhibit partial functional redundancy besides clear differences in community structure.</title>
        <authorList>
            <person name="Ferrer M."/>
            <person name="Ruiz A."/>
            <person name="Lanza F."/>
            <person name="Haange S.B."/>
            <person name="Oberbach A."/>
            <person name="Till H."/>
            <person name="Bargiela R."/>
            <person name="Campoy C."/>
            <person name="Segura M.T."/>
            <person name="Richter M."/>
            <person name="von Bergen M."/>
            <person name="Seifert J."/>
            <person name="Suarez A."/>
        </authorList>
    </citation>
    <scope>NUCLEOTIDE SEQUENCE</scope>
</reference>
<accession>K1SFP9</accession>
<proteinExistence type="predicted"/>
<organism evidence="1">
    <name type="scientific">human gut metagenome</name>
    <dbReference type="NCBI Taxonomy" id="408170"/>
    <lineage>
        <taxon>unclassified sequences</taxon>
        <taxon>metagenomes</taxon>
        <taxon>organismal metagenomes</taxon>
    </lineage>
</organism>
<dbReference type="AlphaFoldDB" id="K1SFP9"/>
<gene>
    <name evidence="1" type="ORF">OBE_13063</name>
</gene>
<feature type="non-terminal residue" evidence="1">
    <location>
        <position position="47"/>
    </location>
</feature>
<evidence type="ECO:0000313" key="1">
    <source>
        <dbReference type="EMBL" id="EKC52485.1"/>
    </source>
</evidence>
<name>K1SFP9_9ZZZZ</name>
<dbReference type="EMBL" id="AJWZ01009022">
    <property type="protein sequence ID" value="EKC52485.1"/>
    <property type="molecule type" value="Genomic_DNA"/>
</dbReference>
<protein>
    <submittedName>
        <fullName evidence="1">NADH dehydrogenase I, B/C/D subunit</fullName>
    </submittedName>
</protein>
<comment type="caution">
    <text evidence="1">The sequence shown here is derived from an EMBL/GenBank/DDBJ whole genome shotgun (WGS) entry which is preliminary data.</text>
</comment>